<keyword evidence="1" id="KW-0812">Transmembrane</keyword>
<keyword evidence="1" id="KW-1133">Transmembrane helix</keyword>
<feature type="transmembrane region" description="Helical" evidence="1">
    <location>
        <begin position="361"/>
        <end position="383"/>
    </location>
</feature>
<dbReference type="OrthoDB" id="5819478at2759"/>
<sequence>MFSPGDKVSQQCDFKDLYWYRLPLVAALFGYYVYASLAPMSSIMLNGLLFILYLNTLNMCFQVLRMIYATYKIVCAARRKNIMNLLSKSHAFIIPNYKEPLHVLQNTLHRLASHTHASSYTIILAMESKEADHEAKAEILIQEFNLQFKEMTFTSHTLASHEMAGKASNVNHAVREVSSWLDPAIMLTVLDADAEVCERYISELDPISNERDIFAAPIMFEQNTSSTPMLVCVNDYIWAAMAIQNMNPMSMTMIGFPMSAYSLSLALAKRVGFWDTHPDAIGEDMHMFIKAYIKTKGECQIQFVPAPINMGHVEGDGYVGTIWARIMQAERHMRGIADSAYTLKFMWKVGFHRGIQLYLQLLEAHLLPFLVINTMVFFPIYYMNFHQLTIKSKEILIIEMVGKCTLTLAVIVLLCYEIIRNTACKYMYSHKTPAFRWYYFPCYLLLLIAATPFMILPTVYVAFKHLFNVNATNYYVAVKGGSTFSKQGLAGQA</sequence>
<reference evidence="2 3" key="1">
    <citation type="submission" date="2017-08" db="EMBL/GenBank/DDBJ databases">
        <title>Acidophilic green algal genome provides insights into adaptation to an acidic environment.</title>
        <authorList>
            <person name="Hirooka S."/>
            <person name="Hirose Y."/>
            <person name="Kanesaki Y."/>
            <person name="Higuchi S."/>
            <person name="Fujiwara T."/>
            <person name="Onuma R."/>
            <person name="Era A."/>
            <person name="Ohbayashi R."/>
            <person name="Uzuka A."/>
            <person name="Nozaki H."/>
            <person name="Yoshikawa H."/>
            <person name="Miyagishima S.Y."/>
        </authorList>
    </citation>
    <scope>NUCLEOTIDE SEQUENCE [LARGE SCALE GENOMIC DNA]</scope>
    <source>
        <strain evidence="2 3">NIES-2499</strain>
    </source>
</reference>
<dbReference type="Gene3D" id="3.90.550.10">
    <property type="entry name" value="Spore Coat Polysaccharide Biosynthesis Protein SpsA, Chain A"/>
    <property type="match status" value="1"/>
</dbReference>
<protein>
    <submittedName>
        <fullName evidence="2">Uncharacterized protein</fullName>
    </submittedName>
</protein>
<comment type="caution">
    <text evidence="2">The sequence shown here is derived from an EMBL/GenBank/DDBJ whole genome shotgun (WGS) entry which is preliminary data.</text>
</comment>
<keyword evidence="3" id="KW-1185">Reference proteome</keyword>
<dbReference type="EMBL" id="BEGY01000035">
    <property type="protein sequence ID" value="GAX78778.1"/>
    <property type="molecule type" value="Genomic_DNA"/>
</dbReference>
<organism evidence="2 3">
    <name type="scientific">Chlamydomonas eustigma</name>
    <dbReference type="NCBI Taxonomy" id="1157962"/>
    <lineage>
        <taxon>Eukaryota</taxon>
        <taxon>Viridiplantae</taxon>
        <taxon>Chlorophyta</taxon>
        <taxon>core chlorophytes</taxon>
        <taxon>Chlorophyceae</taxon>
        <taxon>CS clade</taxon>
        <taxon>Chlamydomonadales</taxon>
        <taxon>Chlamydomonadaceae</taxon>
        <taxon>Chlamydomonas</taxon>
    </lineage>
</organism>
<keyword evidence="1" id="KW-0472">Membrane</keyword>
<evidence type="ECO:0000313" key="2">
    <source>
        <dbReference type="EMBL" id="GAX78778.1"/>
    </source>
</evidence>
<accession>A0A250X6S2</accession>
<dbReference type="STRING" id="1157962.A0A250X6S2"/>
<dbReference type="PANTHER" id="PTHR36851">
    <property type="entry name" value="UNNAMED PRODUCT"/>
    <property type="match status" value="1"/>
</dbReference>
<feature type="transmembrane region" description="Helical" evidence="1">
    <location>
        <begin position="395"/>
        <end position="416"/>
    </location>
</feature>
<feature type="transmembrane region" description="Helical" evidence="1">
    <location>
        <begin position="18"/>
        <end position="37"/>
    </location>
</feature>
<evidence type="ECO:0000256" key="1">
    <source>
        <dbReference type="SAM" id="Phobius"/>
    </source>
</evidence>
<proteinExistence type="predicted"/>
<name>A0A250X6S2_9CHLO</name>
<dbReference type="Proteomes" id="UP000232323">
    <property type="component" value="Unassembled WGS sequence"/>
</dbReference>
<dbReference type="AlphaFoldDB" id="A0A250X6S2"/>
<evidence type="ECO:0000313" key="3">
    <source>
        <dbReference type="Proteomes" id="UP000232323"/>
    </source>
</evidence>
<dbReference type="SUPFAM" id="SSF53448">
    <property type="entry name" value="Nucleotide-diphospho-sugar transferases"/>
    <property type="match status" value="1"/>
</dbReference>
<dbReference type="InterPro" id="IPR029044">
    <property type="entry name" value="Nucleotide-diphossugar_trans"/>
</dbReference>
<gene>
    <name evidence="2" type="ORF">CEUSTIGMA_g6215.t1</name>
</gene>
<feature type="transmembrane region" description="Helical" evidence="1">
    <location>
        <begin position="43"/>
        <end position="64"/>
    </location>
</feature>
<feature type="transmembrane region" description="Helical" evidence="1">
    <location>
        <begin position="437"/>
        <end position="463"/>
    </location>
</feature>
<dbReference type="PANTHER" id="PTHR36851:SF1">
    <property type="entry name" value="GLYCO_TRANS_2-LIKE DOMAIN-CONTAINING PROTEIN"/>
    <property type="match status" value="1"/>
</dbReference>